<dbReference type="InterPro" id="IPR032466">
    <property type="entry name" value="Metal_Hydrolase"/>
</dbReference>
<dbReference type="EMBL" id="JAZGJQ010000004">
    <property type="protein sequence ID" value="MEE6147338.1"/>
    <property type="molecule type" value="Genomic_DNA"/>
</dbReference>
<dbReference type="InterPro" id="IPR001130">
    <property type="entry name" value="TatD-like"/>
</dbReference>
<dbReference type="SUPFAM" id="SSF51556">
    <property type="entry name" value="Metallo-dependent hydrolases"/>
    <property type="match status" value="1"/>
</dbReference>
<protein>
    <submittedName>
        <fullName evidence="2">TatD family hydrolase</fullName>
    </submittedName>
</protein>
<accession>A0ABU7R9R8</accession>
<evidence type="ECO:0000256" key="1">
    <source>
        <dbReference type="SAM" id="MobiDB-lite"/>
    </source>
</evidence>
<dbReference type="RefSeq" id="WP_330958106.1">
    <property type="nucleotide sequence ID" value="NZ_JAZGJQ010000004.1"/>
</dbReference>
<dbReference type="Gene3D" id="3.20.20.140">
    <property type="entry name" value="Metal-dependent hydrolases"/>
    <property type="match status" value="1"/>
</dbReference>
<keyword evidence="2" id="KW-0378">Hydrolase</keyword>
<evidence type="ECO:0000313" key="3">
    <source>
        <dbReference type="Proteomes" id="UP001332931"/>
    </source>
</evidence>
<dbReference type="PANTHER" id="PTHR46124">
    <property type="entry name" value="D-AMINOACYL-TRNA DEACYLASE"/>
    <property type="match status" value="1"/>
</dbReference>
<comment type="caution">
    <text evidence="2">The sequence shown here is derived from an EMBL/GenBank/DDBJ whole genome shotgun (WGS) entry which is preliminary data.</text>
</comment>
<name>A0ABU7R9R8_9ACTN</name>
<dbReference type="GO" id="GO:0016787">
    <property type="term" value="F:hydrolase activity"/>
    <property type="evidence" value="ECO:0007669"/>
    <property type="project" value="UniProtKB-KW"/>
</dbReference>
<keyword evidence="3" id="KW-1185">Reference proteome</keyword>
<gene>
    <name evidence="2" type="ORF">VXJ25_04950</name>
</gene>
<dbReference type="CDD" id="cd01310">
    <property type="entry name" value="TatD_DNAse"/>
    <property type="match status" value="1"/>
</dbReference>
<sequence>MTRAGGKGPLPASGPTGEKDPLPAPGAGAAPELEALLPGGALFRDKKGRPQELPRPLAPLADTHGHLTHFDGTDAACAVARAALAGVRLLVCPLDPADDATDARATLDWLDGVVARAGELLGRARELGIEGVAPEGWGGVADLVSSVRVVAGVHPYGAERLREARPQLEVLLESGRCVGVGEVGLDYGPYNEAPRETQLAAFEWQLRLAQERDLPVELHIRDAARDAAASAHADAVRVLERVGVPRRGCDLHCFTQGPEVMAPFVELGCHVAFGGVSTFRRSDDVRAAAVACPAGQLLCETDSPYMAPVPLRGLECEPAMVGFSAACVAGAREAAGVASRADTYAALWENACALFGHPAGARVLS</sequence>
<organism evidence="2 3">
    <name type="scientific">Olsenella absiana</name>
    <dbReference type="NCBI Taxonomy" id="3115222"/>
    <lineage>
        <taxon>Bacteria</taxon>
        <taxon>Bacillati</taxon>
        <taxon>Actinomycetota</taxon>
        <taxon>Coriobacteriia</taxon>
        <taxon>Coriobacteriales</taxon>
        <taxon>Atopobiaceae</taxon>
        <taxon>Olsenella</taxon>
    </lineage>
</organism>
<reference evidence="2 3" key="1">
    <citation type="submission" date="2024-01" db="EMBL/GenBank/DDBJ databases">
        <title>Description of Olsenella sp. nov., isolated from pig feces.</title>
        <authorList>
            <person name="Chang Y.-H."/>
        </authorList>
    </citation>
    <scope>NUCLEOTIDE SEQUENCE [LARGE SCALE GENOMIC DNA]</scope>
    <source>
        <strain evidence="2 3">YH-ols2223</strain>
    </source>
</reference>
<evidence type="ECO:0000313" key="2">
    <source>
        <dbReference type="EMBL" id="MEE6147338.1"/>
    </source>
</evidence>
<dbReference type="Proteomes" id="UP001332931">
    <property type="component" value="Unassembled WGS sequence"/>
</dbReference>
<dbReference type="PANTHER" id="PTHR46124:SF2">
    <property type="entry name" value="D-AMINOACYL-TRNA DEACYLASE"/>
    <property type="match status" value="1"/>
</dbReference>
<dbReference type="Pfam" id="PF01026">
    <property type="entry name" value="TatD_DNase"/>
    <property type="match status" value="1"/>
</dbReference>
<proteinExistence type="predicted"/>
<feature type="region of interest" description="Disordered" evidence="1">
    <location>
        <begin position="1"/>
        <end position="31"/>
    </location>
</feature>